<comment type="similarity">
    <text evidence="2">Belongs to the ABC transporter superfamily.</text>
</comment>
<dbReference type="Gene3D" id="3.40.50.300">
    <property type="entry name" value="P-loop containing nucleotide triphosphate hydrolases"/>
    <property type="match status" value="1"/>
</dbReference>
<evidence type="ECO:0000256" key="3">
    <source>
        <dbReference type="ARBA" id="ARBA00022448"/>
    </source>
</evidence>
<reference evidence="11 12" key="1">
    <citation type="journal article" name="Front. Microbiol.">
        <title>Sugar Metabolism of the First Thermophilic Planctomycete Thermogutta terrifontis: Comparative Genomic and Transcriptomic Approaches.</title>
        <authorList>
            <person name="Elcheninov A.G."/>
            <person name="Menzel P."/>
            <person name="Gudbergsdottir S.R."/>
            <person name="Slesarev A.I."/>
            <person name="Kadnikov V.V."/>
            <person name="Krogh A."/>
            <person name="Bonch-Osmolovskaya E.A."/>
            <person name="Peng X."/>
            <person name="Kublanov I.V."/>
        </authorList>
    </citation>
    <scope>NUCLEOTIDE SEQUENCE [LARGE SCALE GENOMIC DNA]</scope>
    <source>
        <strain evidence="11 12">R1</strain>
    </source>
</reference>
<keyword evidence="8" id="KW-1278">Translocase</keyword>
<dbReference type="GO" id="GO:0015833">
    <property type="term" value="P:peptide transport"/>
    <property type="evidence" value="ECO:0007669"/>
    <property type="project" value="InterPro"/>
</dbReference>
<feature type="domain" description="ABC transporter" evidence="10">
    <location>
        <begin position="21"/>
        <end position="283"/>
    </location>
</feature>
<dbReference type="EMBL" id="CP018477">
    <property type="protein sequence ID" value="ASV73471.1"/>
    <property type="molecule type" value="Genomic_DNA"/>
</dbReference>
<evidence type="ECO:0000259" key="10">
    <source>
        <dbReference type="PROSITE" id="PS50893"/>
    </source>
</evidence>
<dbReference type="InterPro" id="IPR050388">
    <property type="entry name" value="ABC_Ni/Peptide_Import"/>
</dbReference>
<evidence type="ECO:0000256" key="7">
    <source>
        <dbReference type="ARBA" id="ARBA00022840"/>
    </source>
</evidence>
<dbReference type="PANTHER" id="PTHR43297:SF14">
    <property type="entry name" value="ATPASE AAA-TYPE CORE DOMAIN-CONTAINING PROTEIN"/>
    <property type="match status" value="1"/>
</dbReference>
<dbReference type="GO" id="GO:0005524">
    <property type="term" value="F:ATP binding"/>
    <property type="evidence" value="ECO:0007669"/>
    <property type="project" value="UniProtKB-KW"/>
</dbReference>
<dbReference type="InterPro" id="IPR017871">
    <property type="entry name" value="ABC_transporter-like_CS"/>
</dbReference>
<evidence type="ECO:0000256" key="1">
    <source>
        <dbReference type="ARBA" id="ARBA00004417"/>
    </source>
</evidence>
<evidence type="ECO:0000256" key="4">
    <source>
        <dbReference type="ARBA" id="ARBA00022475"/>
    </source>
</evidence>
<evidence type="ECO:0000256" key="6">
    <source>
        <dbReference type="ARBA" id="ARBA00022741"/>
    </source>
</evidence>
<evidence type="ECO:0000256" key="8">
    <source>
        <dbReference type="ARBA" id="ARBA00022967"/>
    </source>
</evidence>
<organism evidence="11 12">
    <name type="scientific">Thermogutta terrifontis</name>
    <dbReference type="NCBI Taxonomy" id="1331910"/>
    <lineage>
        <taxon>Bacteria</taxon>
        <taxon>Pseudomonadati</taxon>
        <taxon>Planctomycetota</taxon>
        <taxon>Planctomycetia</taxon>
        <taxon>Pirellulales</taxon>
        <taxon>Thermoguttaceae</taxon>
        <taxon>Thermogutta</taxon>
    </lineage>
</organism>
<evidence type="ECO:0000256" key="5">
    <source>
        <dbReference type="ARBA" id="ARBA00022519"/>
    </source>
</evidence>
<dbReference type="SMART" id="SM00382">
    <property type="entry name" value="AAA"/>
    <property type="match status" value="1"/>
</dbReference>
<dbReference type="Pfam" id="PF08352">
    <property type="entry name" value="oligo_HPY"/>
    <property type="match status" value="1"/>
</dbReference>
<keyword evidence="4" id="KW-1003">Cell membrane</keyword>
<dbReference type="InterPro" id="IPR003439">
    <property type="entry name" value="ABC_transporter-like_ATP-bd"/>
</dbReference>
<dbReference type="GO" id="GO:0005886">
    <property type="term" value="C:plasma membrane"/>
    <property type="evidence" value="ECO:0007669"/>
    <property type="project" value="UniProtKB-SubCell"/>
</dbReference>
<dbReference type="CDD" id="cd03257">
    <property type="entry name" value="ABC_NikE_OppD_transporters"/>
    <property type="match status" value="1"/>
</dbReference>
<dbReference type="NCBIfam" id="TIGR01727">
    <property type="entry name" value="oligo_HPY"/>
    <property type="match status" value="1"/>
</dbReference>
<dbReference type="PANTHER" id="PTHR43297">
    <property type="entry name" value="OLIGOPEPTIDE TRANSPORT ATP-BINDING PROTEIN APPD"/>
    <property type="match status" value="1"/>
</dbReference>
<dbReference type="PROSITE" id="PS00211">
    <property type="entry name" value="ABC_TRANSPORTER_1"/>
    <property type="match status" value="1"/>
</dbReference>
<dbReference type="InterPro" id="IPR013563">
    <property type="entry name" value="Oligopep_ABC_C"/>
</dbReference>
<dbReference type="SUPFAM" id="SSF52540">
    <property type="entry name" value="P-loop containing nucleoside triphosphate hydrolases"/>
    <property type="match status" value="1"/>
</dbReference>
<proteinExistence type="inferred from homology"/>
<keyword evidence="12" id="KW-1185">Reference proteome</keyword>
<keyword evidence="9" id="KW-0472">Membrane</keyword>
<dbReference type="GO" id="GO:0016887">
    <property type="term" value="F:ATP hydrolysis activity"/>
    <property type="evidence" value="ECO:0007669"/>
    <property type="project" value="InterPro"/>
</dbReference>
<evidence type="ECO:0000256" key="9">
    <source>
        <dbReference type="ARBA" id="ARBA00023136"/>
    </source>
</evidence>
<keyword evidence="5" id="KW-0997">Cell inner membrane</keyword>
<evidence type="ECO:0000256" key="2">
    <source>
        <dbReference type="ARBA" id="ARBA00005417"/>
    </source>
</evidence>
<dbReference type="Pfam" id="PF00005">
    <property type="entry name" value="ABC_tran"/>
    <property type="match status" value="1"/>
</dbReference>
<dbReference type="KEGG" id="ttf:THTE_0869"/>
<keyword evidence="3" id="KW-0813">Transport</keyword>
<keyword evidence="7 11" id="KW-0067">ATP-binding</keyword>
<dbReference type="Proteomes" id="UP000215086">
    <property type="component" value="Chromosome"/>
</dbReference>
<dbReference type="RefSeq" id="WP_207651765.1">
    <property type="nucleotide sequence ID" value="NZ_CP018477.1"/>
</dbReference>
<evidence type="ECO:0000313" key="11">
    <source>
        <dbReference type="EMBL" id="ASV73471.1"/>
    </source>
</evidence>
<accession>A0A286RBX6</accession>
<dbReference type="PROSITE" id="PS50893">
    <property type="entry name" value="ABC_TRANSPORTER_2"/>
    <property type="match status" value="1"/>
</dbReference>
<name>A0A286RBX6_9BACT</name>
<gene>
    <name evidence="11" type="ORF">THTE_0869</name>
</gene>
<protein>
    <submittedName>
        <fullName evidence="11">Oligopeptide transport ATP-binding protein OppD</fullName>
    </submittedName>
</protein>
<dbReference type="AlphaFoldDB" id="A0A286RBX6"/>
<evidence type="ECO:0000313" key="12">
    <source>
        <dbReference type="Proteomes" id="UP000215086"/>
    </source>
</evidence>
<sequence>MPVSAQSENMQSQTTRLDPLLRVENLRTYFFTEEATLRAVDDVSLEIYPGRTLGLVGESGCGKSVTALSIMRLVAPPGQIVGGKITYHDEDGVRVLTQLSEPEMRKVRGGKIAMIFQEPMTSLNPVFTVGSQILEAIRLHHREEGNRGGRISAERAKQLMIDSLKQVGIPDAEKRWRDYPHQFSGGMRQRVMIAMALACRPKLLIADEPTTALDVTIQAQILELLREIQQKQRMAILIITHDLGVVAELAHEVAVMYASKIVERAPVETLFTQPLHPYTVGLLRSRPRLGEDKGKKLATIKGNVPNPKDFPPGCKFHPRCDYCQEICRQQEPELRVLAPGHWVRCHFAGELSFDDVPTNRNNG</sequence>
<dbReference type="InterPro" id="IPR003593">
    <property type="entry name" value="AAA+_ATPase"/>
</dbReference>
<dbReference type="InterPro" id="IPR027417">
    <property type="entry name" value="P-loop_NTPase"/>
</dbReference>
<dbReference type="FunFam" id="3.40.50.300:FF:000016">
    <property type="entry name" value="Oligopeptide ABC transporter ATP-binding component"/>
    <property type="match status" value="1"/>
</dbReference>
<comment type="subcellular location">
    <subcellularLocation>
        <location evidence="1">Cell inner membrane</location>
        <topology evidence="1">Peripheral membrane protein</topology>
    </subcellularLocation>
</comment>
<keyword evidence="6" id="KW-0547">Nucleotide-binding</keyword>